<dbReference type="InterPro" id="IPR000276">
    <property type="entry name" value="GPCR_Rhodpsn"/>
</dbReference>
<name>A0A0N4WQA9_HAEPC</name>
<evidence type="ECO:0000256" key="4">
    <source>
        <dbReference type="ARBA" id="ARBA00023136"/>
    </source>
</evidence>
<evidence type="ECO:0000256" key="5">
    <source>
        <dbReference type="SAM" id="Phobius"/>
    </source>
</evidence>
<feature type="transmembrane region" description="Helical" evidence="5">
    <location>
        <begin position="78"/>
        <end position="105"/>
    </location>
</feature>
<accession>A0A0N4WQA9</accession>
<evidence type="ECO:0000313" key="6">
    <source>
        <dbReference type="EMBL" id="VDO49890.1"/>
    </source>
</evidence>
<keyword evidence="4 5" id="KW-0472">Membrane</keyword>
<gene>
    <name evidence="6" type="ORF">HPLM_LOCUS13594</name>
</gene>
<dbReference type="GO" id="GO:0016020">
    <property type="term" value="C:membrane"/>
    <property type="evidence" value="ECO:0007669"/>
    <property type="project" value="UniProtKB-SubCell"/>
</dbReference>
<feature type="transmembrane region" description="Helical" evidence="5">
    <location>
        <begin position="12"/>
        <end position="32"/>
    </location>
</feature>
<evidence type="ECO:0000256" key="2">
    <source>
        <dbReference type="ARBA" id="ARBA00022692"/>
    </source>
</evidence>
<dbReference type="Proteomes" id="UP000268014">
    <property type="component" value="Unassembled WGS sequence"/>
</dbReference>
<evidence type="ECO:0000256" key="1">
    <source>
        <dbReference type="ARBA" id="ARBA00004370"/>
    </source>
</evidence>
<proteinExistence type="predicted"/>
<dbReference type="PANTHER" id="PTHR23360:SF16">
    <property type="entry name" value="G-PROTEIN COUPLED RECEPTORS FAMILY 1 PROFILE DOMAIN-CONTAINING PROTEIN"/>
    <property type="match status" value="1"/>
</dbReference>
<evidence type="ECO:0000256" key="3">
    <source>
        <dbReference type="ARBA" id="ARBA00022989"/>
    </source>
</evidence>
<keyword evidence="2 5" id="KW-0812">Transmembrane</keyword>
<keyword evidence="7" id="KW-1185">Reference proteome</keyword>
<comment type="subcellular location">
    <subcellularLocation>
        <location evidence="1">Membrane</location>
    </subcellularLocation>
</comment>
<reference evidence="6 7" key="2">
    <citation type="submission" date="2018-11" db="EMBL/GenBank/DDBJ databases">
        <authorList>
            <consortium name="Pathogen Informatics"/>
        </authorList>
    </citation>
    <scope>NUCLEOTIDE SEQUENCE [LARGE SCALE GENOMIC DNA]</scope>
    <source>
        <strain evidence="6 7">MHpl1</strain>
    </source>
</reference>
<dbReference type="GO" id="GO:0004930">
    <property type="term" value="F:G protein-coupled receptor activity"/>
    <property type="evidence" value="ECO:0007669"/>
    <property type="project" value="InterPro"/>
</dbReference>
<dbReference type="PANTHER" id="PTHR23360">
    <property type="entry name" value="G-PROTEIN COUPLED RECEPTORS FAMILY 1 PROFILE DOMAIN-CONTAINING PROTEIN-RELATED"/>
    <property type="match status" value="1"/>
</dbReference>
<reference evidence="8" key="1">
    <citation type="submission" date="2017-02" db="UniProtKB">
        <authorList>
            <consortium name="WormBaseParasite"/>
        </authorList>
    </citation>
    <scope>IDENTIFICATION</scope>
</reference>
<organism evidence="8">
    <name type="scientific">Haemonchus placei</name>
    <name type="common">Barber's pole worm</name>
    <dbReference type="NCBI Taxonomy" id="6290"/>
    <lineage>
        <taxon>Eukaryota</taxon>
        <taxon>Metazoa</taxon>
        <taxon>Ecdysozoa</taxon>
        <taxon>Nematoda</taxon>
        <taxon>Chromadorea</taxon>
        <taxon>Rhabditida</taxon>
        <taxon>Rhabditina</taxon>
        <taxon>Rhabditomorpha</taxon>
        <taxon>Strongyloidea</taxon>
        <taxon>Trichostrongylidae</taxon>
        <taxon>Haemonchus</taxon>
    </lineage>
</organism>
<feature type="transmembrane region" description="Helical" evidence="5">
    <location>
        <begin position="167"/>
        <end position="188"/>
    </location>
</feature>
<dbReference type="AlphaFoldDB" id="A0A0N4WQA9"/>
<evidence type="ECO:0000313" key="8">
    <source>
        <dbReference type="WBParaSite" id="HPLM_0001360201-mRNA-1"/>
    </source>
</evidence>
<dbReference type="InterPro" id="IPR047130">
    <property type="entry name" value="7TM_GPCR_Srsx_nematod"/>
</dbReference>
<dbReference type="Gene3D" id="1.20.1070.10">
    <property type="entry name" value="Rhodopsin 7-helix transmembrane proteins"/>
    <property type="match status" value="1"/>
</dbReference>
<dbReference type="Pfam" id="PF10320">
    <property type="entry name" value="7TM_GPCR_Srsx"/>
    <property type="match status" value="1"/>
</dbReference>
<dbReference type="STRING" id="6290.A0A0N4WQA9"/>
<feature type="transmembrane region" description="Helical" evidence="5">
    <location>
        <begin position="200"/>
        <end position="223"/>
    </location>
</feature>
<dbReference type="EMBL" id="UZAF01018268">
    <property type="protein sequence ID" value="VDO49890.1"/>
    <property type="molecule type" value="Genomic_DNA"/>
</dbReference>
<protein>
    <submittedName>
        <fullName evidence="8">G_PROTEIN_RECEP_F1_2 domain-containing protein</fullName>
    </submittedName>
</protein>
<dbReference type="SUPFAM" id="SSF81321">
    <property type="entry name" value="Family A G protein-coupled receptor-like"/>
    <property type="match status" value="1"/>
</dbReference>
<keyword evidence="3 5" id="KW-1133">Transmembrane helix</keyword>
<dbReference type="OrthoDB" id="5820127at2759"/>
<dbReference type="OMA" id="RPSAHEW"/>
<dbReference type="SMART" id="SM01381">
    <property type="entry name" value="7TM_GPCR_Srsx"/>
    <property type="match status" value="1"/>
</dbReference>
<dbReference type="WBParaSite" id="HPLM_0001360201-mRNA-1">
    <property type="protein sequence ID" value="HPLM_0001360201-mRNA-1"/>
    <property type="gene ID" value="HPLM_0001360201"/>
</dbReference>
<feature type="transmembrane region" description="Helical" evidence="5">
    <location>
        <begin position="125"/>
        <end position="146"/>
    </location>
</feature>
<feature type="transmembrane region" description="Helical" evidence="5">
    <location>
        <begin position="44"/>
        <end position="66"/>
    </location>
</feature>
<dbReference type="InterPro" id="IPR019424">
    <property type="entry name" value="7TM_GPCR_Srsx"/>
</dbReference>
<evidence type="ECO:0000313" key="7">
    <source>
        <dbReference type="Proteomes" id="UP000268014"/>
    </source>
</evidence>
<sequence>MSPDILSIPFQVFYIVIPTISLIGNSAIVYVSVRSSSLRSPCNILIGLISLGEAWHMLGHYVMVASHNINSFIKTRHTLYISIHITIGLIFALSTQAGVFFGLFLNFTEDLYVLCVISAPIYSTIGTTFVGIMYSINILILVCYAAQAILLRKTRLGQDNSKQIHRSLLVISLTTVFGWFSATIYNAFNIILTSNGNKLHAALVGGLFVNLSCALNFFVYYFISTIYRREFDKYLMIGSIKKAMGFKVRPSAHEWAAARLP</sequence>